<sequence length="80" mass="9322">MGTSSQRIANDKGRKAQFKSFNTVSRTIQQHYRTILNYFERRSTNAAAESFNAKIKAFRSQFRGVKNVSFFLYKLSKIYA</sequence>
<protein>
    <submittedName>
        <fullName evidence="2">Transposase</fullName>
    </submittedName>
</protein>
<organism evidence="2 3">
    <name type="scientific">Fulvivirga kasyanovii</name>
    <dbReference type="NCBI Taxonomy" id="396812"/>
    <lineage>
        <taxon>Bacteria</taxon>
        <taxon>Pseudomonadati</taxon>
        <taxon>Bacteroidota</taxon>
        <taxon>Cytophagia</taxon>
        <taxon>Cytophagales</taxon>
        <taxon>Fulvivirgaceae</taxon>
        <taxon>Fulvivirga</taxon>
    </lineage>
</organism>
<gene>
    <name evidence="2" type="ORF">E1163_06475</name>
</gene>
<dbReference type="InterPro" id="IPR002560">
    <property type="entry name" value="Transposase_DDE"/>
</dbReference>
<dbReference type="Pfam" id="PF01610">
    <property type="entry name" value="DDE_Tnp_ISL3"/>
    <property type="match status" value="1"/>
</dbReference>
<name>A0ABW9RKH0_9BACT</name>
<reference evidence="2 3" key="1">
    <citation type="submission" date="2019-02" db="EMBL/GenBank/DDBJ databases">
        <authorList>
            <person name="Goldberg S.R."/>
            <person name="Haltli B.A."/>
            <person name="Correa H."/>
            <person name="Russell K.G."/>
        </authorList>
    </citation>
    <scope>NUCLEOTIDE SEQUENCE [LARGE SCALE GENOMIC DNA]</scope>
    <source>
        <strain evidence="2 3">JCM 16186</strain>
    </source>
</reference>
<proteinExistence type="predicted"/>
<comment type="caution">
    <text evidence="2">The sequence shown here is derived from an EMBL/GenBank/DDBJ whole genome shotgun (WGS) entry which is preliminary data.</text>
</comment>
<feature type="domain" description="Transposase IS204/IS1001/IS1096/IS1165 DDE" evidence="1">
    <location>
        <begin position="14"/>
        <end position="73"/>
    </location>
</feature>
<accession>A0ABW9RKH0</accession>
<dbReference type="EMBL" id="SMLW01000430">
    <property type="protein sequence ID" value="MTI24584.1"/>
    <property type="molecule type" value="Genomic_DNA"/>
</dbReference>
<evidence type="ECO:0000259" key="1">
    <source>
        <dbReference type="Pfam" id="PF01610"/>
    </source>
</evidence>
<evidence type="ECO:0000313" key="3">
    <source>
        <dbReference type="Proteomes" id="UP000798808"/>
    </source>
</evidence>
<evidence type="ECO:0000313" key="2">
    <source>
        <dbReference type="EMBL" id="MTI24584.1"/>
    </source>
</evidence>
<dbReference type="Proteomes" id="UP000798808">
    <property type="component" value="Unassembled WGS sequence"/>
</dbReference>
<keyword evidence="3" id="KW-1185">Reference proteome</keyword>